<reference evidence="1" key="1">
    <citation type="submission" date="2013-07" db="EMBL/GenBank/DDBJ databases">
        <title>Transcriptome sequencing and developmental regulation of gene expression in Anopheles aquasalis.</title>
        <authorList>
            <consortium name="Brazilian Malaria Network (MCT/CNPq/MS/SCTIE/DECIT/PRONEX 555648/2009-5) and Research Network on Bioactive Molecules from Arthropod Vectors (NAP-MOBIARVE"/>
            <consortium name="University of Sao Paulo)"/>
            <person name="Marinotti O."/>
            <person name="Ribeiro J.M.C."/>
            <person name="Costa-da-Silva A.L."/>
            <person name="Silva M.C.P."/>
            <person name="Lopes A.R."/>
            <person name="Barros M.S."/>
            <person name="Sa-Nunes A."/>
            <person name="Konjin B.B."/>
            <person name="Carvalho E."/>
            <person name="Suesdek L."/>
            <person name="Silva-Neto M.A.C."/>
            <person name="Capurro M.L."/>
        </authorList>
    </citation>
    <scope>NUCLEOTIDE SEQUENCE</scope>
    <source>
        <tissue evidence="1">Whole body</tissue>
    </source>
</reference>
<dbReference type="EMBL" id="GAMD01002241">
    <property type="protein sequence ID" value="JAA99349.1"/>
    <property type="molecule type" value="mRNA"/>
</dbReference>
<accession>T1DHN8</accession>
<evidence type="ECO:0000313" key="1">
    <source>
        <dbReference type="EMBL" id="JAA99349.1"/>
    </source>
</evidence>
<protein>
    <submittedName>
        <fullName evidence="1">Uncharacterized protein</fullName>
    </submittedName>
</protein>
<proteinExistence type="evidence at transcript level"/>
<dbReference type="AlphaFoldDB" id="T1DHN8"/>
<organism evidence="1">
    <name type="scientific">Anopheles aquasalis</name>
    <name type="common">Malaria mosquito</name>
    <dbReference type="NCBI Taxonomy" id="42839"/>
    <lineage>
        <taxon>Eukaryota</taxon>
        <taxon>Metazoa</taxon>
        <taxon>Ecdysozoa</taxon>
        <taxon>Arthropoda</taxon>
        <taxon>Hexapoda</taxon>
        <taxon>Insecta</taxon>
        <taxon>Pterygota</taxon>
        <taxon>Neoptera</taxon>
        <taxon>Endopterygota</taxon>
        <taxon>Diptera</taxon>
        <taxon>Nematocera</taxon>
        <taxon>Culicoidea</taxon>
        <taxon>Culicidae</taxon>
        <taxon>Anophelinae</taxon>
        <taxon>Anopheles</taxon>
    </lineage>
</organism>
<name>T1DHN8_ANOAQ</name>
<sequence length="76" mass="8867">MTRAPFCIILVRACTECKSQVFKWHRRTRQIRSDPVITVTVSAAVAERKSKSSNPSYRWVEFFPIVRHGWEEIATT</sequence>